<name>A0A8H4HEY2_9EURO</name>
<dbReference type="PRINTS" id="PR00364">
    <property type="entry name" value="DISEASERSIST"/>
</dbReference>
<keyword evidence="3" id="KW-0802">TPR repeat</keyword>
<dbReference type="Gene3D" id="1.25.40.10">
    <property type="entry name" value="Tetratricopeptide repeat domain"/>
    <property type="match status" value="1"/>
</dbReference>
<evidence type="ECO:0000256" key="3">
    <source>
        <dbReference type="PROSITE-ProRule" id="PRU00339"/>
    </source>
</evidence>
<dbReference type="Pfam" id="PF25000">
    <property type="entry name" value="DUF7779"/>
    <property type="match status" value="1"/>
</dbReference>
<feature type="domain" description="DUF7779" evidence="6">
    <location>
        <begin position="451"/>
        <end position="540"/>
    </location>
</feature>
<dbReference type="Gene3D" id="3.40.50.300">
    <property type="entry name" value="P-loop containing nucleotide triphosphate hydrolases"/>
    <property type="match status" value="1"/>
</dbReference>
<reference evidence="7" key="1">
    <citation type="journal article" date="2020" name="bioRxiv">
        <title>Genomic and phenotypic heterogeneity of clinical isolates of the human pathogens Aspergillus fumigatus, Aspergillus lentulus and Aspergillus fumigatiaffinis.</title>
        <authorList>
            <person name="dos Santos R.A.C."/>
            <person name="Steenwyk J.L."/>
            <person name="Rivero-Menendez O."/>
            <person name="Mead M.E."/>
            <person name="Silva L.P."/>
            <person name="Bastos R.W."/>
            <person name="Alastruey-Izquierdo A."/>
            <person name="Goldman G.H."/>
            <person name="Rokas A."/>
        </authorList>
    </citation>
    <scope>NUCLEOTIDE SEQUENCE</scope>
    <source>
        <strain evidence="7">CNM-CM6805</strain>
    </source>
</reference>
<keyword evidence="8" id="KW-1185">Reference proteome</keyword>
<dbReference type="InterPro" id="IPR027417">
    <property type="entry name" value="P-loop_NTPase"/>
</dbReference>
<dbReference type="Gene3D" id="3.30.540.30">
    <property type="match status" value="3"/>
</dbReference>
<protein>
    <recommendedName>
        <fullName evidence="9">Dipeptidyl peptidase III</fullName>
    </recommendedName>
</protein>
<evidence type="ECO:0000256" key="1">
    <source>
        <dbReference type="ARBA" id="ARBA00022723"/>
    </source>
</evidence>
<evidence type="ECO:0000256" key="2">
    <source>
        <dbReference type="ARBA" id="ARBA00022801"/>
    </source>
</evidence>
<dbReference type="GO" id="GO:0043531">
    <property type="term" value="F:ADP binding"/>
    <property type="evidence" value="ECO:0007669"/>
    <property type="project" value="InterPro"/>
</dbReference>
<evidence type="ECO:0008006" key="9">
    <source>
        <dbReference type="Google" id="ProtNLM"/>
    </source>
</evidence>
<keyword evidence="2" id="KW-0378">Hydrolase</keyword>
<dbReference type="InterPro" id="IPR039461">
    <property type="entry name" value="Peptidase_M49"/>
</dbReference>
<sequence>MFQLPLKNQPSPLWQKALDNFREELAGDDDLAMILGTKGVEEVLQDAKLLQPVGSPGRKALESVNRLKPMIKFVDDFSAVLAVTFGADTMMTAVVWGSIRMILTLASSTGNTLQEVCDMLEELSLTLPRFRTYEQTLPMSKELEGSLLAVYTEVICFYARAIHFFRCHKHGRSNGYGGLSSTVESEVELTRMRRDNKKYHEALELMSKLRAQLPAYEKQKYYSLEVEGKTTLRSFALHGMGGVGKTQIALRYANDSRTKYDAIFWLAADNLVTIGQSYREISKCLGLTKADMQTDDNAVMLGVKEWLADTGCKWLLVLDNADDLEMAKHAWPSSSSGSILVTSRDSNAAFALASGGCLVTLFDIETGSAALLNFLGADQTSNPNQEEARAITAALGGLPLALNQIGGFMVHRKVPLHKSLALYERNAASIDSKGAKTMDYSHTLATVWEMSLEKLSGNAKAFHMLLAFLDPDCVQESLLREESGSIGNPELEFLQNEMEILDAEELLLQAGLVQKSEENKVLSIHRLVQTAVIRRMSDKERQAYFSAVVDLLFPTFPDTYSADLGHQVASWSRCERSLPHLHHLVKQNEKFKVYEGNNQKFAELLLPMGVFSDRSTLAYASAVELQGLIELDLGHPQLALESFQQAYNWRAALLPANDSFLAASFVEIGLAYTEIGELDKAHEQLQRSIDIRLEAKSDRIGNSYSNMASLLLRMGKPDSAEEMLKRCPSLKDFTDDTFLKTGNPRFSGDMVLLARIRMAQGLHDDALRLASKALTFRRECLGERLKVCDSLYQVADILQHQGSSSSALKTLEAITMRKPDIFQLSVAAFFEGLTSKEKLYAHHTARAAWHGTRIILRQVSPEANDILDFIMALHRSCDGQWEQLATSAQVDMAEVEKFLNYAAVFLSNIGNYFGSGDQKFYPDISPDDLEKLANYDPTTAQFFAKVRDALFRRLPDSLGVPSDTSQSTYYLGDGTLENMDEVSTVSKLMESSKIFPENTRLRKSVATEGEITLRTYDILQASVEEDETTLQEPDGHSANVTRIRLVRGDHKEELKKINQSLGQAMKYAANCEQQRLLSGIADSFSSGDLNAYREAQRVWVKDNAPKIETVFGFVEPYRDPLGVRAEFEGIVGIADSERTKVLRRLAEIASDIIPRLPWAEGYEENNGKGPFEKELFDIPDFASVQILAYCSSLVFPGINLPNYNDIRQEDGFKNIIFANRMIAESKRARGIHMIHESERKVFQEHRFTAYYIWVVLHEILGHGTSKLLQEDSQGHFNFDREHPPLNPLSGKPIDSWYGPGETWTGVFTDLSTTVDECRAELVGAYLIDVPGILELFGCSADREIKPADVVYNLYQQLGVDGLRALENYNPSTKKWGQAHSRAHFGMLQHMLRDSNGLYKITHDKESQNLTVQVNRSRLQEGKASLGRMLLRLHVYRCTADIRSCRGFYEDLTTVNEEALGWREVVLMKKDPPLAFCNANTFLDGDNVVLKEYEPTVCGLIQSWAERDV</sequence>
<dbReference type="EMBL" id="JAAAPX010000009">
    <property type="protein sequence ID" value="KAF4243920.1"/>
    <property type="molecule type" value="Genomic_DNA"/>
</dbReference>
<accession>A0A8H4HEY2</accession>
<dbReference type="PANTHER" id="PTHR23422:SF11">
    <property type="entry name" value="DIPEPTIDYL PEPTIDASE 3"/>
    <property type="match status" value="1"/>
</dbReference>
<dbReference type="PROSITE" id="PS50005">
    <property type="entry name" value="TPR"/>
    <property type="match status" value="1"/>
</dbReference>
<dbReference type="GO" id="GO:0005737">
    <property type="term" value="C:cytoplasm"/>
    <property type="evidence" value="ECO:0007669"/>
    <property type="project" value="TreeGrafter"/>
</dbReference>
<dbReference type="InterPro" id="IPR019734">
    <property type="entry name" value="TPR_rpt"/>
</dbReference>
<dbReference type="Pfam" id="PF00931">
    <property type="entry name" value="NB-ARC"/>
    <property type="match status" value="1"/>
</dbReference>
<dbReference type="Proteomes" id="UP000653565">
    <property type="component" value="Unassembled WGS sequence"/>
</dbReference>
<reference evidence="7" key="2">
    <citation type="submission" date="2020-04" db="EMBL/GenBank/DDBJ databases">
        <authorList>
            <person name="Santos R.A.C."/>
            <person name="Steenwyk J.L."/>
            <person name="Rivero-Menendez O."/>
            <person name="Mead M.E."/>
            <person name="Silva L.P."/>
            <person name="Bastos R.W."/>
            <person name="Alastruey-Izquierdo A."/>
            <person name="Goldman G.H."/>
            <person name="Rokas A."/>
        </authorList>
    </citation>
    <scope>NUCLEOTIDE SEQUENCE</scope>
    <source>
        <strain evidence="7">CNM-CM6805</strain>
    </source>
</reference>
<dbReference type="PANTHER" id="PTHR23422">
    <property type="entry name" value="DIPEPTIDYL PEPTIDASE III-RELATED"/>
    <property type="match status" value="1"/>
</dbReference>
<evidence type="ECO:0000313" key="7">
    <source>
        <dbReference type="EMBL" id="KAF4243920.1"/>
    </source>
</evidence>
<dbReference type="GO" id="GO:0008239">
    <property type="term" value="F:dipeptidyl-peptidase activity"/>
    <property type="evidence" value="ECO:0007669"/>
    <property type="project" value="TreeGrafter"/>
</dbReference>
<dbReference type="SUPFAM" id="SSF52540">
    <property type="entry name" value="P-loop containing nucleoside triphosphate hydrolases"/>
    <property type="match status" value="1"/>
</dbReference>
<dbReference type="InterPro" id="IPR056125">
    <property type="entry name" value="DUF7708"/>
</dbReference>
<feature type="domain" description="DUF7708" evidence="5">
    <location>
        <begin position="69"/>
        <end position="171"/>
    </location>
</feature>
<gene>
    <name evidence="7" type="ORF">CNMCM6805_010431</name>
</gene>
<evidence type="ECO:0000259" key="5">
    <source>
        <dbReference type="Pfam" id="PF24809"/>
    </source>
</evidence>
<dbReference type="InterPro" id="IPR011990">
    <property type="entry name" value="TPR-like_helical_dom_sf"/>
</dbReference>
<keyword evidence="1" id="KW-0479">Metal-binding</keyword>
<dbReference type="GO" id="GO:0046872">
    <property type="term" value="F:metal ion binding"/>
    <property type="evidence" value="ECO:0007669"/>
    <property type="project" value="UniProtKB-KW"/>
</dbReference>
<feature type="domain" description="NB-ARC" evidence="4">
    <location>
        <begin position="234"/>
        <end position="349"/>
    </location>
</feature>
<feature type="repeat" description="TPR" evidence="3">
    <location>
        <begin position="662"/>
        <end position="695"/>
    </location>
</feature>
<evidence type="ECO:0000313" key="8">
    <source>
        <dbReference type="Proteomes" id="UP000653565"/>
    </source>
</evidence>
<dbReference type="SUPFAM" id="SSF48452">
    <property type="entry name" value="TPR-like"/>
    <property type="match status" value="1"/>
</dbReference>
<dbReference type="InterPro" id="IPR056681">
    <property type="entry name" value="DUF7779"/>
</dbReference>
<dbReference type="Pfam" id="PF24809">
    <property type="entry name" value="DUF7708"/>
    <property type="match status" value="1"/>
</dbReference>
<dbReference type="Pfam" id="PF03571">
    <property type="entry name" value="Peptidase_M49"/>
    <property type="match status" value="1"/>
</dbReference>
<evidence type="ECO:0000259" key="6">
    <source>
        <dbReference type="Pfam" id="PF25000"/>
    </source>
</evidence>
<dbReference type="InterPro" id="IPR002182">
    <property type="entry name" value="NB-ARC"/>
</dbReference>
<proteinExistence type="predicted"/>
<evidence type="ECO:0000259" key="4">
    <source>
        <dbReference type="Pfam" id="PF00931"/>
    </source>
</evidence>
<comment type="caution">
    <text evidence="7">The sequence shown here is derived from an EMBL/GenBank/DDBJ whole genome shotgun (WGS) entry which is preliminary data.</text>
</comment>
<organism evidence="7 8">
    <name type="scientific">Aspergillus fumigatiaffinis</name>
    <dbReference type="NCBI Taxonomy" id="340414"/>
    <lineage>
        <taxon>Eukaryota</taxon>
        <taxon>Fungi</taxon>
        <taxon>Dikarya</taxon>
        <taxon>Ascomycota</taxon>
        <taxon>Pezizomycotina</taxon>
        <taxon>Eurotiomycetes</taxon>
        <taxon>Eurotiomycetidae</taxon>
        <taxon>Eurotiales</taxon>
        <taxon>Aspergillaceae</taxon>
        <taxon>Aspergillus</taxon>
        <taxon>Aspergillus subgen. Fumigati</taxon>
    </lineage>
</organism>